<keyword evidence="1" id="KW-0808">Transferase</keyword>
<keyword evidence="4" id="KW-1185">Reference proteome</keyword>
<dbReference type="InterPro" id="IPR018357">
    <property type="entry name" value="Hexapep_transf_CS"/>
</dbReference>
<sequence>MIELTALRDYEDEQGNTIASPTEFAKNITVKFRGQSNRVVVDPEAKITRLDLVFDCDNGTLIIGPSQKKGCHFTIRVGEDATVRIGRDVTTTGRCLISAVEGVTVSLGDDVMIASGNQIRADDGHAIFDVKSGKRVNPAKDITVGNHVWIGAQAALLAGAKIGDGSVIGFGSLVNRKIPNNVIAVGSPAKVVRKNIAWERPHLSFHKPPYKPDASAITKTEEYWNYTDSEHENTATQMPAVQMAEPQGLVQRAAQKLGKITGS</sequence>
<dbReference type="PROSITE" id="PS00101">
    <property type="entry name" value="HEXAPEP_TRANSFERASES"/>
    <property type="match status" value="1"/>
</dbReference>
<keyword evidence="2" id="KW-0677">Repeat</keyword>
<dbReference type="SUPFAM" id="SSF51161">
    <property type="entry name" value="Trimeric LpxA-like enzymes"/>
    <property type="match status" value="1"/>
</dbReference>
<gene>
    <name evidence="3" type="ORF">GCM10007173_20530</name>
</gene>
<dbReference type="EMBL" id="BMKX01000004">
    <property type="protein sequence ID" value="GGJ61608.1"/>
    <property type="molecule type" value="Genomic_DNA"/>
</dbReference>
<evidence type="ECO:0000256" key="2">
    <source>
        <dbReference type="ARBA" id="ARBA00022737"/>
    </source>
</evidence>
<organism evidence="3 4">
    <name type="scientific">Glutamicibacter ardleyensis</name>
    <dbReference type="NCBI Taxonomy" id="225894"/>
    <lineage>
        <taxon>Bacteria</taxon>
        <taxon>Bacillati</taxon>
        <taxon>Actinomycetota</taxon>
        <taxon>Actinomycetes</taxon>
        <taxon>Micrococcales</taxon>
        <taxon>Micrococcaceae</taxon>
        <taxon>Glutamicibacter</taxon>
    </lineage>
</organism>
<dbReference type="RefSeq" id="WP_188685530.1">
    <property type="nucleotide sequence ID" value="NZ_BMKX01000004.1"/>
</dbReference>
<evidence type="ECO:0008006" key="5">
    <source>
        <dbReference type="Google" id="ProtNLM"/>
    </source>
</evidence>
<accession>A0ABQ2DKN3</accession>
<dbReference type="GeneID" id="303304409"/>
<dbReference type="Pfam" id="PF00132">
    <property type="entry name" value="Hexapep"/>
    <property type="match status" value="1"/>
</dbReference>
<dbReference type="PANTHER" id="PTHR23416:SF78">
    <property type="entry name" value="LIPOPOLYSACCHARIDE BIOSYNTHESIS O-ACETYL TRANSFERASE WBBJ-RELATED"/>
    <property type="match status" value="1"/>
</dbReference>
<dbReference type="CDD" id="cd04647">
    <property type="entry name" value="LbH_MAT_like"/>
    <property type="match status" value="1"/>
</dbReference>
<protein>
    <recommendedName>
        <fullName evidence="5">Acyltransferase</fullName>
    </recommendedName>
</protein>
<dbReference type="InterPro" id="IPR001451">
    <property type="entry name" value="Hexapep"/>
</dbReference>
<evidence type="ECO:0000313" key="3">
    <source>
        <dbReference type="EMBL" id="GGJ61608.1"/>
    </source>
</evidence>
<evidence type="ECO:0000313" key="4">
    <source>
        <dbReference type="Proteomes" id="UP000606115"/>
    </source>
</evidence>
<reference evidence="4" key="1">
    <citation type="journal article" date="2019" name="Int. J. Syst. Evol. Microbiol.">
        <title>The Global Catalogue of Microorganisms (GCM) 10K type strain sequencing project: providing services to taxonomists for standard genome sequencing and annotation.</title>
        <authorList>
            <consortium name="The Broad Institute Genomics Platform"/>
            <consortium name="The Broad Institute Genome Sequencing Center for Infectious Disease"/>
            <person name="Wu L."/>
            <person name="Ma J."/>
        </authorList>
    </citation>
    <scope>NUCLEOTIDE SEQUENCE [LARGE SCALE GENOMIC DNA]</scope>
    <source>
        <strain evidence="4">CGMCC 1.3685</strain>
    </source>
</reference>
<evidence type="ECO:0000256" key="1">
    <source>
        <dbReference type="ARBA" id="ARBA00022679"/>
    </source>
</evidence>
<dbReference type="Gene3D" id="2.160.10.10">
    <property type="entry name" value="Hexapeptide repeat proteins"/>
    <property type="match status" value="1"/>
</dbReference>
<dbReference type="InterPro" id="IPR011004">
    <property type="entry name" value="Trimer_LpxA-like_sf"/>
</dbReference>
<proteinExistence type="predicted"/>
<dbReference type="Proteomes" id="UP000606115">
    <property type="component" value="Unassembled WGS sequence"/>
</dbReference>
<dbReference type="InterPro" id="IPR051159">
    <property type="entry name" value="Hexapeptide_acetyltransf"/>
</dbReference>
<dbReference type="PANTHER" id="PTHR23416">
    <property type="entry name" value="SIALIC ACID SYNTHASE-RELATED"/>
    <property type="match status" value="1"/>
</dbReference>
<name>A0ABQ2DKN3_9MICC</name>
<comment type="caution">
    <text evidence="3">The sequence shown here is derived from an EMBL/GenBank/DDBJ whole genome shotgun (WGS) entry which is preliminary data.</text>
</comment>